<evidence type="ECO:0000313" key="5">
    <source>
        <dbReference type="Proteomes" id="UP000239899"/>
    </source>
</evidence>
<dbReference type="OrthoDB" id="544608at2759"/>
<evidence type="ECO:0000256" key="1">
    <source>
        <dbReference type="SAM" id="Coils"/>
    </source>
</evidence>
<dbReference type="Pfam" id="PF13472">
    <property type="entry name" value="Lipase_GDSL_2"/>
    <property type="match status" value="1"/>
</dbReference>
<evidence type="ECO:0000256" key="2">
    <source>
        <dbReference type="SAM" id="MobiDB-lite"/>
    </source>
</evidence>
<feature type="domain" description="SGNH hydrolase-type esterase" evidence="3">
    <location>
        <begin position="482"/>
        <end position="658"/>
    </location>
</feature>
<name>A0A2P6TNC3_CHLSO</name>
<dbReference type="PANTHER" id="PTHR34407:SF1">
    <property type="entry name" value="SGNH HYDROLASE-TYPE ESTERASE DOMAIN-CONTAINING PROTEIN"/>
    <property type="match status" value="1"/>
</dbReference>
<dbReference type="Gene3D" id="2.60.120.620">
    <property type="entry name" value="q2cbj1_9rhob like domain"/>
    <property type="match status" value="1"/>
</dbReference>
<comment type="caution">
    <text evidence="4">The sequence shown here is derived from an EMBL/GenBank/DDBJ whole genome shotgun (WGS) entry which is preliminary data.</text>
</comment>
<sequence length="969" mass="103240">MASEEPAADAGAAAAGPRAAAAAAAAASLHHPLPFRLLPTGAPTDWDPASAEVTLNVRLDGCIVPSEASPEGARIAYSHAVVIDDFIDEGTRQQLLDFLLHGAPSSGTTGCTAGDSLEGSMPDGSLPAMQEVHARLLKLYPECDIAHLPSEAIQLQQRQQQQQQQQQQQAQQQQQQQQAQQAQQPEKQAAQHGGLLPPAAQQSQLEPEQQQHVGEPPAKRSRVERGTASSPQPGDEEGHANGSSGGAEPRAQAGVDCACFVANAAVAGDSFRFHVDADPTSFPDGSPWHAAYGDYFNGEPGRPLLVSLLLYLNSEWERDWGADTLFLDGASDTGIFVAPKPRRAVLFDQDIMHRVSAPLAAAGDLQWSVSMSAAVLAGLAGQTERRRAWAACTLAALLLTAALALKVYGDDRKALGQLGAGFRHKLPPPPLPAPAAWAAAGAWRWPLPADLLDRGIVSHGDPQALQRLANKLLAGKPITVVALGGSLTFGRGATQIGSTDWVPLLRGWLQAAFPGVDHVVHNGAVAASPSEYMAFCMQSHLPAGREPDLVIVEYAINDGGRPWHHAHPRFYERLLRRLLALPSRPLVLGLMMHSFHRHQSTNFYTGGEDQEETLMQYYRLPWVSVRSLVHHPMQQGVEGFRAQDFLYGDKIHPSDRGHSYVAQMLARFLQQALAAEQQRQLAEAWRAHWEQQRAAARAANVTDMLASVQPPADAAADAQAAAIAAAGAAAVAASNATSATSPTGAAGGVPDAPQLHTPFATADPAALPPPMLAGAEPLVAETCLRERPFMLAVDPKSSSGFRWEDKGLPGRPEVRAITDSPNARLTIRISTDVQPDVPEGADPSAAKNATHTAVLLWYTHSHYAVGNGQATCSGGCSCEQQSLEPHIQGLFGTQDHLHLFMVTRSPNCLLTVQTLPNTTTGGHMFRVKGVLVSSAAAVPGRVPEELYWGEDLQHMPPPPPINLNDGGPP</sequence>
<feature type="region of interest" description="Disordered" evidence="2">
    <location>
        <begin position="105"/>
        <end position="126"/>
    </location>
</feature>
<gene>
    <name evidence="4" type="ORF">C2E21_5446</name>
</gene>
<evidence type="ECO:0000313" key="4">
    <source>
        <dbReference type="EMBL" id="PRW50819.1"/>
    </source>
</evidence>
<dbReference type="InterPro" id="IPR013830">
    <property type="entry name" value="SGNH_hydro"/>
</dbReference>
<feature type="region of interest" description="Disordered" evidence="2">
    <location>
        <begin position="738"/>
        <end position="768"/>
    </location>
</feature>
<feature type="compositionally biased region" description="Low complexity" evidence="2">
    <location>
        <begin position="200"/>
        <end position="211"/>
    </location>
</feature>
<feature type="compositionally biased region" description="Low complexity" evidence="2">
    <location>
        <begin position="738"/>
        <end position="750"/>
    </location>
</feature>
<dbReference type="AlphaFoldDB" id="A0A2P6TNC3"/>
<feature type="compositionally biased region" description="Pro residues" evidence="2">
    <location>
        <begin position="955"/>
        <end position="969"/>
    </location>
</feature>
<protein>
    <recommendedName>
        <fullName evidence="3">SGNH hydrolase-type esterase domain-containing protein</fullName>
    </recommendedName>
</protein>
<feature type="region of interest" description="Disordered" evidence="2">
    <location>
        <begin position="200"/>
        <end position="250"/>
    </location>
</feature>
<accession>A0A2P6TNC3</accession>
<dbReference type="PANTHER" id="PTHR34407">
    <property type="entry name" value="EXPRESSED PROTEIN"/>
    <property type="match status" value="1"/>
</dbReference>
<dbReference type="InterPro" id="IPR036514">
    <property type="entry name" value="SGNH_hydro_sf"/>
</dbReference>
<reference evidence="4 5" key="1">
    <citation type="journal article" date="2018" name="Plant J.">
        <title>Genome sequences of Chlorella sorokiniana UTEX 1602 and Micractinium conductrix SAG 241.80: implications to maltose excretion by a green alga.</title>
        <authorList>
            <person name="Arriola M.B."/>
            <person name="Velmurugan N."/>
            <person name="Zhang Y."/>
            <person name="Plunkett M.H."/>
            <person name="Hondzo H."/>
            <person name="Barney B.M."/>
        </authorList>
    </citation>
    <scope>NUCLEOTIDE SEQUENCE [LARGE SCALE GENOMIC DNA]</scope>
    <source>
        <strain evidence="5">UTEX 1602</strain>
    </source>
</reference>
<dbReference type="Gene3D" id="3.40.50.1110">
    <property type="entry name" value="SGNH hydrolase"/>
    <property type="match status" value="1"/>
</dbReference>
<keyword evidence="5" id="KW-1185">Reference proteome</keyword>
<dbReference type="Proteomes" id="UP000239899">
    <property type="component" value="Unassembled WGS sequence"/>
</dbReference>
<keyword evidence="1" id="KW-0175">Coiled coil</keyword>
<feature type="coiled-coil region" evidence="1">
    <location>
        <begin position="153"/>
        <end position="183"/>
    </location>
</feature>
<proteinExistence type="predicted"/>
<dbReference type="EMBL" id="LHPG02000010">
    <property type="protein sequence ID" value="PRW50819.1"/>
    <property type="molecule type" value="Genomic_DNA"/>
</dbReference>
<feature type="region of interest" description="Disordered" evidence="2">
    <location>
        <begin position="950"/>
        <end position="969"/>
    </location>
</feature>
<organism evidence="4 5">
    <name type="scientific">Chlorella sorokiniana</name>
    <name type="common">Freshwater green alga</name>
    <dbReference type="NCBI Taxonomy" id="3076"/>
    <lineage>
        <taxon>Eukaryota</taxon>
        <taxon>Viridiplantae</taxon>
        <taxon>Chlorophyta</taxon>
        <taxon>core chlorophytes</taxon>
        <taxon>Trebouxiophyceae</taxon>
        <taxon>Chlorellales</taxon>
        <taxon>Chlorellaceae</taxon>
        <taxon>Chlorella clade</taxon>
        <taxon>Chlorella</taxon>
    </lineage>
</organism>
<dbReference type="SUPFAM" id="SSF52266">
    <property type="entry name" value="SGNH hydrolase"/>
    <property type="match status" value="1"/>
</dbReference>
<dbReference type="CDD" id="cd00229">
    <property type="entry name" value="SGNH_hydrolase"/>
    <property type="match status" value="1"/>
</dbReference>
<evidence type="ECO:0000259" key="3">
    <source>
        <dbReference type="Pfam" id="PF13472"/>
    </source>
</evidence>